<name>A0ABT6KCQ9_9CYAN</name>
<accession>A0ABT6KCQ9</accession>
<reference evidence="1 2" key="1">
    <citation type="journal article" date="2023" name="J. Phycol.">
        <title>Chrysosporum ovalisporum is synonymous with the true-branching cyanobacterium Umezakia natans (Nostocales/Aphanizomenonaceae).</title>
        <authorList>
            <person name="McGregor G.B."/>
            <person name="Sendall B.C."/>
            <person name="Niiyama Y."/>
            <person name="Tuji A."/>
            <person name="Willis A."/>
        </authorList>
    </citation>
    <scope>NUCLEOTIDE SEQUENCE [LARGE SCALE GENOMIC DNA]</scope>
    <source>
        <strain evidence="1 2">CS-531</strain>
    </source>
</reference>
<sequence length="75" mass="8979">MADKEWETDEDKMIHHLEVHRDLITWILKRLKEEGIDCKRTTGNDSGGDILYYNAEDEPRVKEIVRQINYQFNKS</sequence>
<organism evidence="1 2">
    <name type="scientific">Anabaenopsis tanganyikae CS-531</name>
    <dbReference type="NCBI Taxonomy" id="2785304"/>
    <lineage>
        <taxon>Bacteria</taxon>
        <taxon>Bacillati</taxon>
        <taxon>Cyanobacteriota</taxon>
        <taxon>Cyanophyceae</taxon>
        <taxon>Nostocales</taxon>
        <taxon>Nodulariaceae</taxon>
        <taxon>Anabaenopsis</taxon>
        <taxon>Anabaenopsis tanganyikae</taxon>
    </lineage>
</organism>
<dbReference type="Proteomes" id="UP001159386">
    <property type="component" value="Unassembled WGS sequence"/>
</dbReference>
<dbReference type="RefSeq" id="WP_280801672.1">
    <property type="nucleotide sequence ID" value="NZ_JANQDF010000067.1"/>
</dbReference>
<proteinExistence type="predicted"/>
<dbReference type="EMBL" id="JANQDF010000067">
    <property type="protein sequence ID" value="MDH6105643.1"/>
    <property type="molecule type" value="Genomic_DNA"/>
</dbReference>
<comment type="caution">
    <text evidence="1">The sequence shown here is derived from an EMBL/GenBank/DDBJ whole genome shotgun (WGS) entry which is preliminary data.</text>
</comment>
<evidence type="ECO:0000313" key="1">
    <source>
        <dbReference type="EMBL" id="MDH6105643.1"/>
    </source>
</evidence>
<protein>
    <submittedName>
        <fullName evidence="1">Uncharacterized protein</fullName>
    </submittedName>
</protein>
<evidence type="ECO:0000313" key="2">
    <source>
        <dbReference type="Proteomes" id="UP001159386"/>
    </source>
</evidence>
<keyword evidence="2" id="KW-1185">Reference proteome</keyword>
<gene>
    <name evidence="1" type="ORF">NWP22_07155</name>
</gene>